<reference evidence="1 2" key="1">
    <citation type="submission" date="2014-04" db="EMBL/GenBank/DDBJ databases">
        <title>Evolutionary Origins and Diversification of the Mycorrhizal Mutualists.</title>
        <authorList>
            <consortium name="DOE Joint Genome Institute"/>
            <consortium name="Mycorrhizal Genomics Consortium"/>
            <person name="Kohler A."/>
            <person name="Kuo A."/>
            <person name="Nagy L.G."/>
            <person name="Floudas D."/>
            <person name="Copeland A."/>
            <person name="Barry K.W."/>
            <person name="Cichocki N."/>
            <person name="Veneault-Fourrey C."/>
            <person name="LaButti K."/>
            <person name="Lindquist E.A."/>
            <person name="Lipzen A."/>
            <person name="Lundell T."/>
            <person name="Morin E."/>
            <person name="Murat C."/>
            <person name="Riley R."/>
            <person name="Ohm R."/>
            <person name="Sun H."/>
            <person name="Tunlid A."/>
            <person name="Henrissat B."/>
            <person name="Grigoriev I.V."/>
            <person name="Hibbett D.S."/>
            <person name="Martin F."/>
        </authorList>
    </citation>
    <scope>NUCLEOTIDE SEQUENCE [LARGE SCALE GENOMIC DNA]</scope>
    <source>
        <strain evidence="1 2">Koide BX008</strain>
    </source>
</reference>
<name>A0A0C2XE09_AMAMK</name>
<dbReference type="EMBL" id="KN818233">
    <property type="protein sequence ID" value="KIL67063.1"/>
    <property type="molecule type" value="Genomic_DNA"/>
</dbReference>
<proteinExistence type="predicted"/>
<evidence type="ECO:0000313" key="2">
    <source>
        <dbReference type="Proteomes" id="UP000054549"/>
    </source>
</evidence>
<dbReference type="AlphaFoldDB" id="A0A0C2XE09"/>
<keyword evidence="2" id="KW-1185">Reference proteome</keyword>
<sequence>MSQRNAPAHQSPRRATNVIKKAIFQKHVLKSRLLDLPEPSVIVAGRQAISLVPAPRAIPLVAVAGVKTAVEEEEVIYRRLAIPAAV</sequence>
<protein>
    <submittedName>
        <fullName evidence="1">Uncharacterized protein</fullName>
    </submittedName>
</protein>
<accession>A0A0C2XE09</accession>
<evidence type="ECO:0000313" key="1">
    <source>
        <dbReference type="EMBL" id="KIL67063.1"/>
    </source>
</evidence>
<organism evidence="1 2">
    <name type="scientific">Amanita muscaria (strain Koide BX008)</name>
    <dbReference type="NCBI Taxonomy" id="946122"/>
    <lineage>
        <taxon>Eukaryota</taxon>
        <taxon>Fungi</taxon>
        <taxon>Dikarya</taxon>
        <taxon>Basidiomycota</taxon>
        <taxon>Agaricomycotina</taxon>
        <taxon>Agaricomycetes</taxon>
        <taxon>Agaricomycetidae</taxon>
        <taxon>Agaricales</taxon>
        <taxon>Pluteineae</taxon>
        <taxon>Amanitaceae</taxon>
        <taxon>Amanita</taxon>
    </lineage>
</organism>
<dbReference type="HOGENOM" id="CLU_2497395_0_0_1"/>
<dbReference type="InParanoid" id="A0A0C2XE09"/>
<dbReference type="Proteomes" id="UP000054549">
    <property type="component" value="Unassembled WGS sequence"/>
</dbReference>
<gene>
    <name evidence="1" type="ORF">M378DRAFT_9724</name>
</gene>